<dbReference type="Proteomes" id="UP000007013">
    <property type="component" value="Chromosome"/>
</dbReference>
<dbReference type="GO" id="GO:0000731">
    <property type="term" value="P:DNA synthesis involved in DNA repair"/>
    <property type="evidence" value="ECO:0007669"/>
    <property type="project" value="TreeGrafter"/>
</dbReference>
<dbReference type="HOGENOM" id="CLU_035814_4_0_0"/>
<dbReference type="GO" id="GO:0016887">
    <property type="term" value="F:ATP hydrolysis activity"/>
    <property type="evidence" value="ECO:0007669"/>
    <property type="project" value="InterPro"/>
</dbReference>
<dbReference type="InterPro" id="IPR027417">
    <property type="entry name" value="P-loop_NTPase"/>
</dbReference>
<dbReference type="eggNOG" id="COG1106">
    <property type="taxonomic scope" value="Bacteria"/>
</dbReference>
<dbReference type="RefSeq" id="WP_012376727.1">
    <property type="nucleotide sequence ID" value="NC_010571.1"/>
</dbReference>
<dbReference type="SUPFAM" id="SSF52540">
    <property type="entry name" value="P-loop containing nucleoside triphosphate hydrolases"/>
    <property type="match status" value="1"/>
</dbReference>
<protein>
    <submittedName>
        <fullName evidence="2">ATPase-like protein</fullName>
    </submittedName>
</protein>
<organism evidence="2 3">
    <name type="scientific">Opitutus terrae (strain DSM 11246 / JCM 15787 / PB90-1)</name>
    <dbReference type="NCBI Taxonomy" id="452637"/>
    <lineage>
        <taxon>Bacteria</taxon>
        <taxon>Pseudomonadati</taxon>
        <taxon>Verrucomicrobiota</taxon>
        <taxon>Opitutia</taxon>
        <taxon>Opitutales</taxon>
        <taxon>Opitutaceae</taxon>
        <taxon>Opitutus</taxon>
    </lineage>
</organism>
<dbReference type="OrthoDB" id="9810873at2"/>
<sequence>MIASVAFRRFKALRNAQVRLTPFNLVLGPNGSGKTSLIEALQHLRTLSQLEPMDPITAHVTEDGPSMVFQFTAPFERLQVRLACVDSNRCDAIHLTPPDAPDWPALKAEIERIRSFAFDPEAMASPTPLQPGAELAADGANLAAVLADWRETARAAYDAFVAEALRLFPEYTKFELQSRPGHHVALAFTLLGEVGVVSGEDLSQGTLHTLAVLALASMPQPPSVVCLEELDHGVHPRTLRELRDALYRLAYPESVGLKRPAVQVVATTHSPYLLDLFREHPEDVVITQKHGREAHFERLSDRSDLDQLLEEGSLGDIWFSGILGGVPEERNSPQES</sequence>
<gene>
    <name evidence="2" type="ordered locus">Oter_3924</name>
</gene>
<dbReference type="Pfam" id="PF13304">
    <property type="entry name" value="AAA_21"/>
    <property type="match status" value="1"/>
</dbReference>
<feature type="domain" description="ATPase AAA-type core" evidence="1">
    <location>
        <begin position="23"/>
        <end position="275"/>
    </location>
</feature>
<evidence type="ECO:0000313" key="3">
    <source>
        <dbReference type="Proteomes" id="UP000007013"/>
    </source>
</evidence>
<dbReference type="EMBL" id="CP001032">
    <property type="protein sequence ID" value="ACB77198.1"/>
    <property type="molecule type" value="Genomic_DNA"/>
</dbReference>
<accession>B1ZZC6</accession>
<dbReference type="Gene3D" id="3.40.50.300">
    <property type="entry name" value="P-loop containing nucleotide triphosphate hydrolases"/>
    <property type="match status" value="2"/>
</dbReference>
<dbReference type="PANTHER" id="PTHR32182">
    <property type="entry name" value="DNA REPLICATION AND REPAIR PROTEIN RECF"/>
    <property type="match status" value="1"/>
</dbReference>
<dbReference type="PIRSF" id="PIRSF029347">
    <property type="entry name" value="RecF"/>
    <property type="match status" value="1"/>
</dbReference>
<name>B1ZZC6_OPITP</name>
<dbReference type="STRING" id="452637.Oter_3924"/>
<dbReference type="AlphaFoldDB" id="B1ZZC6"/>
<dbReference type="GO" id="GO:0006302">
    <property type="term" value="P:double-strand break repair"/>
    <property type="evidence" value="ECO:0007669"/>
    <property type="project" value="TreeGrafter"/>
</dbReference>
<keyword evidence="3" id="KW-1185">Reference proteome</keyword>
<evidence type="ECO:0000313" key="2">
    <source>
        <dbReference type="EMBL" id="ACB77198.1"/>
    </source>
</evidence>
<dbReference type="GO" id="GO:0005524">
    <property type="term" value="F:ATP binding"/>
    <property type="evidence" value="ECO:0007669"/>
    <property type="project" value="InterPro"/>
</dbReference>
<proteinExistence type="predicted"/>
<dbReference type="eggNOG" id="COG4637">
    <property type="taxonomic scope" value="Bacteria"/>
</dbReference>
<dbReference type="KEGG" id="ote:Oter_3924"/>
<dbReference type="InterPro" id="IPR014555">
    <property type="entry name" value="RecF-like"/>
</dbReference>
<reference evidence="2 3" key="1">
    <citation type="journal article" date="2011" name="J. Bacteriol.">
        <title>Genome sequence of the verrucomicrobium Opitutus terrae PB90-1, an abundant inhabitant of rice paddy soil ecosystems.</title>
        <authorList>
            <person name="van Passel M.W."/>
            <person name="Kant R."/>
            <person name="Palva A."/>
            <person name="Copeland A."/>
            <person name="Lucas S."/>
            <person name="Lapidus A."/>
            <person name="Glavina del Rio T."/>
            <person name="Pitluck S."/>
            <person name="Goltsman E."/>
            <person name="Clum A."/>
            <person name="Sun H."/>
            <person name="Schmutz J."/>
            <person name="Larimer F.W."/>
            <person name="Land M.L."/>
            <person name="Hauser L."/>
            <person name="Kyrpides N."/>
            <person name="Mikhailova N."/>
            <person name="Richardson P.P."/>
            <person name="Janssen P.H."/>
            <person name="de Vos W.M."/>
            <person name="Smidt H."/>
        </authorList>
    </citation>
    <scope>NUCLEOTIDE SEQUENCE [LARGE SCALE GENOMIC DNA]</scope>
    <source>
        <strain evidence="3">DSM 11246 / JCM 15787 / PB90-1</strain>
    </source>
</reference>
<dbReference type="InterPro" id="IPR003959">
    <property type="entry name" value="ATPase_AAA_core"/>
</dbReference>
<evidence type="ECO:0000259" key="1">
    <source>
        <dbReference type="Pfam" id="PF13304"/>
    </source>
</evidence>
<dbReference type="PANTHER" id="PTHR32182:SF22">
    <property type="entry name" value="ATP-DEPENDENT ENDONUCLEASE, OLD FAMILY-RELATED"/>
    <property type="match status" value="1"/>
</dbReference>